<dbReference type="GO" id="GO:0005737">
    <property type="term" value="C:cytoplasm"/>
    <property type="evidence" value="ECO:0007669"/>
    <property type="project" value="UniProtKB-SubCell"/>
</dbReference>
<evidence type="ECO:0000256" key="1">
    <source>
        <dbReference type="ARBA" id="ARBA00022618"/>
    </source>
</evidence>
<gene>
    <name evidence="5 7" type="primary">sepF</name>
    <name evidence="7" type="ORF">OXH18_19725</name>
</gene>
<dbReference type="GO" id="GO:0000917">
    <property type="term" value="P:division septum assembly"/>
    <property type="evidence" value="ECO:0007669"/>
    <property type="project" value="UniProtKB-KW"/>
</dbReference>
<name>A0A9E8ZA62_9CYAN</name>
<comment type="function">
    <text evidence="4 5">Cell division protein that is part of the divisome complex and is recruited early to the Z-ring. Probably stimulates Z-ring formation, perhaps through the cross-linking of FtsZ protofilaments. Its function overlaps with FtsA.</text>
</comment>
<keyword evidence="2 5" id="KW-0717">Septation</keyword>
<evidence type="ECO:0000256" key="6">
    <source>
        <dbReference type="SAM" id="MobiDB-lite"/>
    </source>
</evidence>
<dbReference type="GO" id="GO:0043093">
    <property type="term" value="P:FtsZ-dependent cytokinesis"/>
    <property type="evidence" value="ECO:0007669"/>
    <property type="project" value="UniProtKB-UniRule"/>
</dbReference>
<keyword evidence="5" id="KW-0963">Cytoplasm</keyword>
<dbReference type="PANTHER" id="PTHR35798:SF1">
    <property type="entry name" value="CELL DIVISION PROTEIN SEPF"/>
    <property type="match status" value="1"/>
</dbReference>
<evidence type="ECO:0000256" key="4">
    <source>
        <dbReference type="ARBA" id="ARBA00044936"/>
    </source>
</evidence>
<sequence length="168" mass="19408">MSLFRRLRDALGLNEEYEEYYYEEDPPSEEVYLDDPPPRRRASSGNVIGLPGLMMEVVLMQPRSFEEIPEAVTALRERKAVILNLNYIEIEQAQRCADYVAGGAFAIDGHQRQIDENVFLFTPNFVQISQHQSPEPELPPSPPPFEMPPSPWEMSPRPQPQREFDARF</sequence>
<proteinExistence type="inferred from homology"/>
<dbReference type="Proteomes" id="UP001163152">
    <property type="component" value="Chromosome"/>
</dbReference>
<dbReference type="RefSeq" id="WP_268609175.1">
    <property type="nucleotide sequence ID" value="NZ_CP113797.1"/>
</dbReference>
<dbReference type="InterPro" id="IPR007561">
    <property type="entry name" value="Cell_div_SepF/SepF-rel"/>
</dbReference>
<dbReference type="InterPro" id="IPR023052">
    <property type="entry name" value="Cell_div_SepF"/>
</dbReference>
<feature type="compositionally biased region" description="Pro residues" evidence="6">
    <location>
        <begin position="136"/>
        <end position="151"/>
    </location>
</feature>
<reference evidence="7" key="1">
    <citation type="submission" date="2022-12" db="EMBL/GenBank/DDBJ databases">
        <title>Polyphasic identification of a Novel Hot-Spring Cyanobacterium Ocullathermofonsia sinensis gen nov. sp. nov. and Genomic Insights on its Adaptations to the Thermal Habitat.</title>
        <authorList>
            <person name="Daroch M."/>
            <person name="Tang J."/>
            <person name="Jiang Y."/>
        </authorList>
    </citation>
    <scope>NUCLEOTIDE SEQUENCE</scope>
    <source>
        <strain evidence="7">PKUAC-SCTA174</strain>
    </source>
</reference>
<organism evidence="7 8">
    <name type="scientific">Thermocoleostomius sinensis A174</name>
    <dbReference type="NCBI Taxonomy" id="2016057"/>
    <lineage>
        <taxon>Bacteria</taxon>
        <taxon>Bacillati</taxon>
        <taxon>Cyanobacteriota</taxon>
        <taxon>Cyanophyceae</taxon>
        <taxon>Oculatellales</taxon>
        <taxon>Oculatellaceae</taxon>
        <taxon>Thermocoleostomius</taxon>
    </lineage>
</organism>
<evidence type="ECO:0000256" key="5">
    <source>
        <dbReference type="HAMAP-Rule" id="MF_01197"/>
    </source>
</evidence>
<dbReference type="AlphaFoldDB" id="A0A9E8ZA62"/>
<evidence type="ECO:0000256" key="2">
    <source>
        <dbReference type="ARBA" id="ARBA00023210"/>
    </source>
</evidence>
<keyword evidence="8" id="KW-1185">Reference proteome</keyword>
<comment type="subcellular location">
    <subcellularLocation>
        <location evidence="5">Cytoplasm</location>
    </subcellularLocation>
    <text evidence="5">Localizes to the division site, in a FtsZ-dependent manner.</text>
</comment>
<dbReference type="Pfam" id="PF04472">
    <property type="entry name" value="SepF"/>
    <property type="match status" value="1"/>
</dbReference>
<evidence type="ECO:0000313" key="7">
    <source>
        <dbReference type="EMBL" id="WAL59380.1"/>
    </source>
</evidence>
<dbReference type="Gene3D" id="3.30.110.150">
    <property type="entry name" value="SepF-like protein"/>
    <property type="match status" value="1"/>
</dbReference>
<dbReference type="EMBL" id="CP113797">
    <property type="protein sequence ID" value="WAL59380.1"/>
    <property type="molecule type" value="Genomic_DNA"/>
</dbReference>
<protein>
    <recommendedName>
        <fullName evidence="5">Cell division protein SepF</fullName>
    </recommendedName>
</protein>
<keyword evidence="1 5" id="KW-0132">Cell division</keyword>
<dbReference type="HAMAP" id="MF_01197">
    <property type="entry name" value="SepF"/>
    <property type="match status" value="1"/>
</dbReference>
<evidence type="ECO:0000313" key="8">
    <source>
        <dbReference type="Proteomes" id="UP001163152"/>
    </source>
</evidence>
<feature type="region of interest" description="Disordered" evidence="6">
    <location>
        <begin position="130"/>
        <end position="168"/>
    </location>
</feature>
<comment type="subunit">
    <text evidence="5">Homodimer. Interacts with FtsZ.</text>
</comment>
<dbReference type="PANTHER" id="PTHR35798">
    <property type="entry name" value="CELL DIVISION PROTEIN SEPF"/>
    <property type="match status" value="1"/>
</dbReference>
<evidence type="ECO:0000256" key="3">
    <source>
        <dbReference type="ARBA" id="ARBA00023306"/>
    </source>
</evidence>
<keyword evidence="3 5" id="KW-0131">Cell cycle</keyword>
<dbReference type="KEGG" id="tsin:OXH18_19725"/>
<comment type="similarity">
    <text evidence="5">Belongs to the SepF family.</text>
</comment>
<accession>A0A9E8ZA62</accession>
<dbReference type="InterPro" id="IPR038594">
    <property type="entry name" value="SepF-like_sf"/>
</dbReference>